<accession>X6L9N5</accession>
<evidence type="ECO:0000256" key="1">
    <source>
        <dbReference type="SAM" id="MobiDB-lite"/>
    </source>
</evidence>
<keyword evidence="2" id="KW-1133">Transmembrane helix</keyword>
<reference evidence="3 4" key="1">
    <citation type="journal article" date="2013" name="Curr. Biol.">
        <title>The Genome of the Foraminiferan Reticulomyxa filosa.</title>
        <authorList>
            <person name="Glockner G."/>
            <person name="Hulsmann N."/>
            <person name="Schleicher M."/>
            <person name="Noegel A.A."/>
            <person name="Eichinger L."/>
            <person name="Gallinger C."/>
            <person name="Pawlowski J."/>
            <person name="Sierra R."/>
            <person name="Euteneuer U."/>
            <person name="Pillet L."/>
            <person name="Moustafa A."/>
            <person name="Platzer M."/>
            <person name="Groth M."/>
            <person name="Szafranski K."/>
            <person name="Schliwa M."/>
        </authorList>
    </citation>
    <scope>NUCLEOTIDE SEQUENCE [LARGE SCALE GENOMIC DNA]</scope>
</reference>
<evidence type="ECO:0000256" key="2">
    <source>
        <dbReference type="SAM" id="Phobius"/>
    </source>
</evidence>
<keyword evidence="2" id="KW-0812">Transmembrane</keyword>
<proteinExistence type="predicted"/>
<feature type="non-terminal residue" evidence="3">
    <location>
        <position position="1"/>
    </location>
</feature>
<feature type="transmembrane region" description="Helical" evidence="2">
    <location>
        <begin position="160"/>
        <end position="181"/>
    </location>
</feature>
<feature type="compositionally biased region" description="Polar residues" evidence="1">
    <location>
        <begin position="221"/>
        <end position="237"/>
    </location>
</feature>
<feature type="non-terminal residue" evidence="3">
    <location>
        <position position="237"/>
    </location>
</feature>
<feature type="transmembrane region" description="Helical" evidence="2">
    <location>
        <begin position="101"/>
        <end position="119"/>
    </location>
</feature>
<dbReference type="Proteomes" id="UP000023152">
    <property type="component" value="Unassembled WGS sequence"/>
</dbReference>
<feature type="compositionally biased region" description="Basic residues" evidence="1">
    <location>
        <begin position="211"/>
        <end position="220"/>
    </location>
</feature>
<evidence type="ECO:0000313" key="4">
    <source>
        <dbReference type="Proteomes" id="UP000023152"/>
    </source>
</evidence>
<dbReference type="AlphaFoldDB" id="X6L9N5"/>
<keyword evidence="2" id="KW-0472">Membrane</keyword>
<sequence>KKKIPFFFSIAHRYWCIQDPGFSWAFFEQRIFHDKSLIWEVDTLPVVQSNNVDLSVIVDVHKPISTTVFNEMTRGYNNCLQELKEYERMNAAMAAQGFPDLYFFIAGIVTSYLMMSMNLSTWDCASGEYDITTGNNPFCRNTYSRCVGGALLMYNKQQDIRNVLCVKLSFVFCATNTIFLFTKNMFNIRFDLQQTTDQASKETSNKTTNQKTKHPTHKKSNQSTNKHQTSSPTSSPT</sequence>
<dbReference type="EMBL" id="ASPP01048458">
    <property type="protein sequence ID" value="ETN97841.1"/>
    <property type="molecule type" value="Genomic_DNA"/>
</dbReference>
<gene>
    <name evidence="3" type="ORF">RFI_39685</name>
</gene>
<feature type="region of interest" description="Disordered" evidence="1">
    <location>
        <begin position="197"/>
        <end position="237"/>
    </location>
</feature>
<name>X6L9N5_RETFI</name>
<keyword evidence="4" id="KW-1185">Reference proteome</keyword>
<protein>
    <submittedName>
        <fullName evidence="3">Uncharacterized protein</fullName>
    </submittedName>
</protein>
<organism evidence="3 4">
    <name type="scientific">Reticulomyxa filosa</name>
    <dbReference type="NCBI Taxonomy" id="46433"/>
    <lineage>
        <taxon>Eukaryota</taxon>
        <taxon>Sar</taxon>
        <taxon>Rhizaria</taxon>
        <taxon>Retaria</taxon>
        <taxon>Foraminifera</taxon>
        <taxon>Monothalamids</taxon>
        <taxon>Reticulomyxidae</taxon>
        <taxon>Reticulomyxa</taxon>
    </lineage>
</organism>
<comment type="caution">
    <text evidence="3">The sequence shown here is derived from an EMBL/GenBank/DDBJ whole genome shotgun (WGS) entry which is preliminary data.</text>
</comment>
<evidence type="ECO:0000313" key="3">
    <source>
        <dbReference type="EMBL" id="ETN97841.1"/>
    </source>
</evidence>